<reference evidence="2" key="1">
    <citation type="journal article" date="2013" name="Nat. Commun.">
        <title>Whole-genome sequencing of Oryza brachyantha reveals mechanisms underlying Oryza genome evolution.</title>
        <authorList>
            <person name="Chen J."/>
            <person name="Huang Q."/>
            <person name="Gao D."/>
            <person name="Wang J."/>
            <person name="Lang Y."/>
            <person name="Liu T."/>
            <person name="Li B."/>
            <person name="Bai Z."/>
            <person name="Luis Goicoechea J."/>
            <person name="Liang C."/>
            <person name="Chen C."/>
            <person name="Zhang W."/>
            <person name="Sun S."/>
            <person name="Liao Y."/>
            <person name="Zhang X."/>
            <person name="Yang L."/>
            <person name="Song C."/>
            <person name="Wang M."/>
            <person name="Shi J."/>
            <person name="Liu G."/>
            <person name="Liu J."/>
            <person name="Zhou H."/>
            <person name="Zhou W."/>
            <person name="Yu Q."/>
            <person name="An N."/>
            <person name="Chen Y."/>
            <person name="Cai Q."/>
            <person name="Wang B."/>
            <person name="Liu B."/>
            <person name="Min J."/>
            <person name="Huang Y."/>
            <person name="Wu H."/>
            <person name="Li Z."/>
            <person name="Zhang Y."/>
            <person name="Yin Y."/>
            <person name="Song W."/>
            <person name="Jiang J."/>
            <person name="Jackson S.A."/>
            <person name="Wing R.A."/>
            <person name="Wang J."/>
            <person name="Chen M."/>
        </authorList>
    </citation>
    <scope>NUCLEOTIDE SEQUENCE [LARGE SCALE GENOMIC DNA]</scope>
    <source>
        <strain evidence="2">cv. IRGC 101232</strain>
    </source>
</reference>
<protein>
    <submittedName>
        <fullName evidence="2">Uncharacterized protein</fullName>
    </submittedName>
</protein>
<feature type="compositionally biased region" description="Basic and acidic residues" evidence="1">
    <location>
        <begin position="79"/>
        <end position="95"/>
    </location>
</feature>
<sequence>MSSSLGCRYTMRRAIRYSGGLAIKIATFTCPPVTADAPFPVATIPSFHSRGEATGISKRLNPFQVLNEKRIEQSPTAAVKKEHETEKQSFIRDQEQDSADVLPVTADHVPEDAKVPHAVHQVLWQLGKIQQLSLTLDT</sequence>
<proteinExistence type="predicted"/>
<dbReference type="HOGENOM" id="CLU_1858301_0_0_1"/>
<accession>J3L7C0</accession>
<dbReference type="AlphaFoldDB" id="J3L7C0"/>
<feature type="region of interest" description="Disordered" evidence="1">
    <location>
        <begin position="73"/>
        <end position="98"/>
    </location>
</feature>
<evidence type="ECO:0000256" key="1">
    <source>
        <dbReference type="SAM" id="MobiDB-lite"/>
    </source>
</evidence>
<name>J3L7C0_ORYBR</name>
<organism evidence="2">
    <name type="scientific">Oryza brachyantha</name>
    <name type="common">malo sina</name>
    <dbReference type="NCBI Taxonomy" id="4533"/>
    <lineage>
        <taxon>Eukaryota</taxon>
        <taxon>Viridiplantae</taxon>
        <taxon>Streptophyta</taxon>
        <taxon>Embryophyta</taxon>
        <taxon>Tracheophyta</taxon>
        <taxon>Spermatophyta</taxon>
        <taxon>Magnoliopsida</taxon>
        <taxon>Liliopsida</taxon>
        <taxon>Poales</taxon>
        <taxon>Poaceae</taxon>
        <taxon>BOP clade</taxon>
        <taxon>Oryzoideae</taxon>
        <taxon>Oryzeae</taxon>
        <taxon>Oryzinae</taxon>
        <taxon>Oryza</taxon>
    </lineage>
</organism>
<keyword evidence="3" id="KW-1185">Reference proteome</keyword>
<dbReference type="Gramene" id="OB01G51260.1">
    <property type="protein sequence ID" value="OB01G51260.1"/>
    <property type="gene ID" value="OB01G51260"/>
</dbReference>
<dbReference type="Proteomes" id="UP000006038">
    <property type="component" value="Chromosome 1"/>
</dbReference>
<reference evidence="2" key="2">
    <citation type="submission" date="2013-04" db="UniProtKB">
        <authorList>
            <consortium name="EnsemblPlants"/>
        </authorList>
    </citation>
    <scope>IDENTIFICATION</scope>
</reference>
<evidence type="ECO:0000313" key="3">
    <source>
        <dbReference type="Proteomes" id="UP000006038"/>
    </source>
</evidence>
<evidence type="ECO:0000313" key="2">
    <source>
        <dbReference type="EnsemblPlants" id="OB01G51260.1"/>
    </source>
</evidence>
<dbReference type="EnsemblPlants" id="OB01G51260.1">
    <property type="protein sequence ID" value="OB01G51260.1"/>
    <property type="gene ID" value="OB01G51260"/>
</dbReference>